<keyword evidence="6" id="KW-1003">Cell membrane</keyword>
<evidence type="ECO:0000256" key="4">
    <source>
        <dbReference type="ARBA" id="ARBA00023136"/>
    </source>
</evidence>
<evidence type="ECO:0000256" key="5">
    <source>
        <dbReference type="ARBA" id="ARBA00023251"/>
    </source>
</evidence>
<keyword evidence="6" id="KW-0813">Transport</keyword>
<dbReference type="InterPro" id="IPR013525">
    <property type="entry name" value="ABC2_TM"/>
</dbReference>
<gene>
    <name evidence="8" type="ORF">M1843_08845</name>
</gene>
<evidence type="ECO:0000313" key="8">
    <source>
        <dbReference type="EMBL" id="MCK9793850.1"/>
    </source>
</evidence>
<dbReference type="InterPro" id="IPR047817">
    <property type="entry name" value="ABC2_TM_bact-type"/>
</dbReference>
<evidence type="ECO:0000256" key="3">
    <source>
        <dbReference type="ARBA" id="ARBA00022989"/>
    </source>
</evidence>
<feature type="transmembrane region" description="Helical" evidence="6">
    <location>
        <begin position="154"/>
        <end position="177"/>
    </location>
</feature>
<organism evidence="8 9">
    <name type="scientific">Isoptericola peretonis</name>
    <dbReference type="NCBI Taxonomy" id="2918523"/>
    <lineage>
        <taxon>Bacteria</taxon>
        <taxon>Bacillati</taxon>
        <taxon>Actinomycetota</taxon>
        <taxon>Actinomycetes</taxon>
        <taxon>Micrococcales</taxon>
        <taxon>Promicromonosporaceae</taxon>
        <taxon>Isoptericola</taxon>
    </lineage>
</organism>
<evidence type="ECO:0000256" key="1">
    <source>
        <dbReference type="ARBA" id="ARBA00004141"/>
    </source>
</evidence>
<comment type="caution">
    <text evidence="8">The sequence shown here is derived from an EMBL/GenBank/DDBJ whole genome shotgun (WGS) entry which is preliminary data.</text>
</comment>
<dbReference type="RefSeq" id="WP_416343680.1">
    <property type="nucleotide sequence ID" value="NZ_JALQCY010000002.1"/>
</dbReference>
<reference evidence="8 9" key="1">
    <citation type="submission" date="2022-02" db="EMBL/GenBank/DDBJ databases">
        <title>The car tank lid bacteriome: a reservoir of bacteria with potential in bioremediation of fuel.</title>
        <authorList>
            <person name="Vidal-Verdu A."/>
            <person name="Gomez-Martinez D."/>
            <person name="Latorre-Perez A."/>
            <person name="Pereto J."/>
            <person name="Porcar M."/>
        </authorList>
    </citation>
    <scope>NUCLEOTIDE SEQUENCE [LARGE SCALE GENOMIC DNA]</scope>
    <source>
        <strain evidence="8 9">4D.3</strain>
    </source>
</reference>
<comment type="similarity">
    <text evidence="6">Belongs to the ABC-2 integral membrane protein family.</text>
</comment>
<evidence type="ECO:0000256" key="2">
    <source>
        <dbReference type="ARBA" id="ARBA00022692"/>
    </source>
</evidence>
<dbReference type="PROSITE" id="PS51012">
    <property type="entry name" value="ABC_TM2"/>
    <property type="match status" value="1"/>
</dbReference>
<evidence type="ECO:0000259" key="7">
    <source>
        <dbReference type="PROSITE" id="PS51012"/>
    </source>
</evidence>
<dbReference type="PANTHER" id="PTHR43229:SF2">
    <property type="entry name" value="NODULATION PROTEIN J"/>
    <property type="match status" value="1"/>
</dbReference>
<keyword evidence="5" id="KW-0046">Antibiotic resistance</keyword>
<keyword evidence="4 6" id="KW-0472">Membrane</keyword>
<keyword evidence="2 6" id="KW-0812">Transmembrane</keyword>
<feature type="transmembrane region" description="Helical" evidence="6">
    <location>
        <begin position="184"/>
        <end position="204"/>
    </location>
</feature>
<dbReference type="PIRSF" id="PIRSF006648">
    <property type="entry name" value="DrrB"/>
    <property type="match status" value="1"/>
</dbReference>
<feature type="transmembrane region" description="Helical" evidence="6">
    <location>
        <begin position="76"/>
        <end position="100"/>
    </location>
</feature>
<dbReference type="EMBL" id="JALQCY010000002">
    <property type="protein sequence ID" value="MCK9793850.1"/>
    <property type="molecule type" value="Genomic_DNA"/>
</dbReference>
<feature type="transmembrane region" description="Helical" evidence="6">
    <location>
        <begin position="44"/>
        <end position="64"/>
    </location>
</feature>
<feature type="transmembrane region" description="Helical" evidence="6">
    <location>
        <begin position="238"/>
        <end position="258"/>
    </location>
</feature>
<evidence type="ECO:0000313" key="9">
    <source>
        <dbReference type="Proteomes" id="UP001651050"/>
    </source>
</evidence>
<comment type="subcellular location">
    <subcellularLocation>
        <location evidence="6">Cell membrane</location>
        <topology evidence="6">Multi-pass membrane protein</topology>
    </subcellularLocation>
    <subcellularLocation>
        <location evidence="1">Membrane</location>
        <topology evidence="1">Multi-pass membrane protein</topology>
    </subcellularLocation>
</comment>
<evidence type="ECO:0000256" key="6">
    <source>
        <dbReference type="RuleBase" id="RU361157"/>
    </source>
</evidence>
<keyword evidence="9" id="KW-1185">Reference proteome</keyword>
<protein>
    <recommendedName>
        <fullName evidence="6">Transport permease protein</fullName>
    </recommendedName>
</protein>
<sequence>MTSTTSSTTMPAARTPGTAAPAWRRVLAQTGFETRAVLRNGEQLLVTIVLPVMVLLGLTRTSVVEIDTGDLARIDFVTPGVLALACVSTAFTSQAIATAFDRRNGVLRLLATTPLGRGGLLAGKLLGVLAVEAVQIVVIGAVALALGWQPAAGGILAAVGVGLLGTACFTALALLLAGTLRAEGVLALANLVLVLLVVGGGLLVPPEQLPGPLEHLATFLPSGALGEAMRGALLGTGVPALALAVLAAWTALLAWAAARFFRWQ</sequence>
<proteinExistence type="inferred from homology"/>
<feature type="transmembrane region" description="Helical" evidence="6">
    <location>
        <begin position="121"/>
        <end position="148"/>
    </location>
</feature>
<accession>A0ABT0J2Y6</accession>
<keyword evidence="3 6" id="KW-1133">Transmembrane helix</keyword>
<dbReference type="InterPro" id="IPR000412">
    <property type="entry name" value="ABC_2_transport"/>
</dbReference>
<dbReference type="Proteomes" id="UP001651050">
    <property type="component" value="Unassembled WGS sequence"/>
</dbReference>
<dbReference type="Pfam" id="PF01061">
    <property type="entry name" value="ABC2_membrane"/>
    <property type="match status" value="1"/>
</dbReference>
<dbReference type="InterPro" id="IPR051784">
    <property type="entry name" value="Nod_factor_ABC_transporter"/>
</dbReference>
<feature type="domain" description="ABC transmembrane type-2" evidence="7">
    <location>
        <begin position="42"/>
        <end position="264"/>
    </location>
</feature>
<name>A0ABT0J2Y6_9MICO</name>
<dbReference type="PANTHER" id="PTHR43229">
    <property type="entry name" value="NODULATION PROTEIN J"/>
    <property type="match status" value="1"/>
</dbReference>